<dbReference type="GO" id="GO:0006508">
    <property type="term" value="P:proteolysis"/>
    <property type="evidence" value="ECO:0007669"/>
    <property type="project" value="InterPro"/>
</dbReference>
<accession>A0A167TBM9</accession>
<dbReference type="InterPro" id="IPR001969">
    <property type="entry name" value="Aspartic_peptidase_AS"/>
</dbReference>
<feature type="non-terminal residue" evidence="2">
    <location>
        <position position="261"/>
    </location>
</feature>
<reference evidence="2" key="1">
    <citation type="journal article" date="2016" name="Mol. Biol. Evol.">
        <title>Comparative Genomics of Early-Diverging Mushroom-Forming Fungi Provides Insights into the Origins of Lignocellulose Decay Capabilities.</title>
        <authorList>
            <person name="Nagy L.G."/>
            <person name="Riley R."/>
            <person name="Tritt A."/>
            <person name="Adam C."/>
            <person name="Daum C."/>
            <person name="Floudas D."/>
            <person name="Sun H."/>
            <person name="Yadav J.S."/>
            <person name="Pangilinan J."/>
            <person name="Larsson K.H."/>
            <person name="Matsuura K."/>
            <person name="Barry K."/>
            <person name="Labutti K."/>
            <person name="Kuo R."/>
            <person name="Ohm R.A."/>
            <person name="Bhattacharya S.S."/>
            <person name="Shirouzu T."/>
            <person name="Yoshinaga Y."/>
            <person name="Martin F.M."/>
            <person name="Grigoriev I.V."/>
            <person name="Hibbett D.S."/>
        </authorList>
    </citation>
    <scope>NUCLEOTIDE SEQUENCE [LARGE SCALE GENOMIC DNA]</scope>
    <source>
        <strain evidence="2">CBS 109695</strain>
    </source>
</reference>
<feature type="non-terminal residue" evidence="2">
    <location>
        <position position="1"/>
    </location>
</feature>
<name>A0A167TBM9_9AGAM</name>
<evidence type="ECO:0000256" key="1">
    <source>
        <dbReference type="SAM" id="MobiDB-lite"/>
    </source>
</evidence>
<dbReference type="AlphaFoldDB" id="A0A167TBM9"/>
<proteinExistence type="predicted"/>
<dbReference type="OrthoDB" id="2686319at2759"/>
<dbReference type="Pfam" id="PF14223">
    <property type="entry name" value="Retrotran_gag_2"/>
    <property type="match status" value="1"/>
</dbReference>
<organism evidence="2">
    <name type="scientific">Athelia psychrophila</name>
    <dbReference type="NCBI Taxonomy" id="1759441"/>
    <lineage>
        <taxon>Eukaryota</taxon>
        <taxon>Fungi</taxon>
        <taxon>Dikarya</taxon>
        <taxon>Basidiomycota</taxon>
        <taxon>Agaricomycotina</taxon>
        <taxon>Agaricomycetes</taxon>
        <taxon>Agaricomycetidae</taxon>
        <taxon>Atheliales</taxon>
        <taxon>Atheliaceae</taxon>
        <taxon>Athelia</taxon>
    </lineage>
</organism>
<dbReference type="EMBL" id="KV418321">
    <property type="protein sequence ID" value="KZP02769.1"/>
    <property type="molecule type" value="Genomic_DNA"/>
</dbReference>
<feature type="region of interest" description="Disordered" evidence="1">
    <location>
        <begin position="146"/>
        <end position="174"/>
    </location>
</feature>
<protein>
    <submittedName>
        <fullName evidence="2">Uncharacterized protein</fullName>
    </submittedName>
</protein>
<evidence type="ECO:0000313" key="2">
    <source>
        <dbReference type="EMBL" id="KZP02769.1"/>
    </source>
</evidence>
<gene>
    <name evidence="2" type="ORF">FIBSPDRAFT_692961</name>
</gene>
<sequence>TWEARDRKALSIMQGHISNELVMEFSAIKMSKALMDALILKSEGTNTGPRAFLVFKAMVDTKWDGKDDISNVISRIRTYQQNLTALGFPLDNTILAFVLLYALPDTPENAQLWSMITSSVPKNEKLTFAHVESHFTTNALIRAAGKPKLEAEKKTKGKGKGGAHSAQEEVSGSESEGEIAAAAMYTLAHVSAKSKKDISAYIASEPSSPATLLLDSGASSTMVSSIEWFEPSSLRPLDPPRAIGFGDDSEVFAVAIGTIML</sequence>
<dbReference type="PROSITE" id="PS00141">
    <property type="entry name" value="ASP_PROTEASE"/>
    <property type="match status" value="1"/>
</dbReference>
<dbReference type="GO" id="GO:0004190">
    <property type="term" value="F:aspartic-type endopeptidase activity"/>
    <property type="evidence" value="ECO:0007669"/>
    <property type="project" value="InterPro"/>
</dbReference>
<feature type="compositionally biased region" description="Low complexity" evidence="1">
    <location>
        <begin position="163"/>
        <end position="174"/>
    </location>
</feature>